<feature type="domain" description="Post-SET" evidence="26">
    <location>
        <begin position="1227"/>
        <end position="1243"/>
    </location>
</feature>
<evidence type="ECO:0000256" key="6">
    <source>
        <dbReference type="ARBA" id="ARBA00022553"/>
    </source>
</evidence>
<feature type="compositionally biased region" description="Basic residues" evidence="22">
    <location>
        <begin position="231"/>
        <end position="240"/>
    </location>
</feature>
<evidence type="ECO:0000256" key="9">
    <source>
        <dbReference type="ARBA" id="ARBA00022691"/>
    </source>
</evidence>
<evidence type="ECO:0000259" key="24">
    <source>
        <dbReference type="PROSITE" id="PS50280"/>
    </source>
</evidence>
<keyword evidence="13" id="KW-0862">Zinc</keyword>
<dbReference type="SMART" id="SM00317">
    <property type="entry name" value="SET"/>
    <property type="match status" value="1"/>
</dbReference>
<dbReference type="GO" id="GO:0140954">
    <property type="term" value="F:histone H3K36 dimethyltransferase activity"/>
    <property type="evidence" value="ECO:0007669"/>
    <property type="project" value="UniProtKB-EC"/>
</dbReference>
<feature type="domain" description="PWWP" evidence="25">
    <location>
        <begin position="915"/>
        <end position="977"/>
    </location>
</feature>
<dbReference type="FunFam" id="2.30.30.140:FF:000004">
    <property type="entry name" value="Histone-lysine N-methyltransferase"/>
    <property type="match status" value="1"/>
</dbReference>
<dbReference type="InterPro" id="IPR003616">
    <property type="entry name" value="Post-SET_dom"/>
</dbReference>
<keyword evidence="10" id="KW-0479">Metal-binding</keyword>
<dbReference type="PROSITE" id="PS50280">
    <property type="entry name" value="SET"/>
    <property type="match status" value="1"/>
</dbReference>
<feature type="compositionally biased region" description="Basic and acidic residues" evidence="22">
    <location>
        <begin position="1"/>
        <end position="11"/>
    </location>
</feature>
<dbReference type="Pfam" id="PF00628">
    <property type="entry name" value="PHD"/>
    <property type="match status" value="1"/>
</dbReference>
<evidence type="ECO:0000256" key="8">
    <source>
        <dbReference type="ARBA" id="ARBA00022679"/>
    </source>
</evidence>
<sequence length="1322" mass="146165">MAPNGNEHDLVKNSPSLPFNKSKACKKKKKCLSDIFGHIVGGSKDSSAITNIAEQFHTATCTLKEEPTDSPYADLESVPVLHRPKRTLASTLHNIERLVKKEEGLTKAKTKLTEKVNPSPDPCDSSLILTKGSPPRDTHSELTLGSCRELLYSSTEKHSVNLPASSRLMTTALRAEEETDLRDALNTNQISTDAHADYSLGNTPTDAPIKTERSPNWESPSNALPSTNHSSPKRRARKPDKKQIRNGSLLKSMRVDSGVPTVQPVQVKTETPDLSSSTSPSSSLSPMDAFQDVKELMFKSLVKEDNSDSEQTAFRPDSNYKFSTFLMLLKDMHDTREQEGKPLAVPPVPVVIKEEPLVIPTSTGGDLKGSCDGKTRAIKTENGRSGKSTTAKSTAGRGKNRTKPIMCADTYHCGLFPIRSQTGNSDKQRRKQRLPAKLNLSIPGLSSDLADLAYGREFVSGHADLADPGSCPLAAADPSASYLDKNSGSTVAPKKRWQMLEGAAESMCEVRSEASAEMNGSYHMSASPDIDLGVEKQAENDSLFFLETSGAADTGLFVQDRKRPRKLSHKVLECTIEEVAVAHTKKKEPKRQDNFVKKTQVGSVKKEKPEPSTPSAPAAAPQESESKDLPVVLHENRPPSPQGSKTPRQETELEACSTEEKQYAHTGTLTPKPEVLLSVSLNDSLSSQVDVKGKIGATSLKENVCQVCERTGDLLVCDGHCYGAFHLQCIGLSVAPKGKFLCRECKAGVHTCFVCKESDDGVKRCIIPLCGKFYHSDCILPYSATQPHNKGFRCPLHVCLSCHITNPFNICSTKGRLARCVRCPVAYHANDNCMAAGSLVLANNSFLCPNHFTPRKGCKNHEHINVSWCFVCSEGGSLLCCESCPAAFHQECLNIEMPQGSWFCNDCKSGKRPRIKDIMWVKWGRYRWWPAEVCLAKDVPNNILRMKHEVGEFPVQFFGSKDFVWTYQARVFPYMEGDTHNVEKMGKGADAVYKNALTDAAERFRELQVEKEMKQLQEDRKNDKKPPPYRHIKVNRPIGKVQIFTADLSEIPRCNCKASEENPCGIDSECINRMLMYECHPQVCAAGERCQNQAFTKRQYTPVEIFRTLSRGWGLVGLSDIKKGAFVSEYVGEVIDEEECRARIRHAQENDICNFYMLTLNKVIDRIIDAGPKGNQARFMNHCCQPNCETQKWTVNGDTRVGLFALQDIPLGMELNFNYNLECLGNGKTACKCGAPNCSGFLGVRPKNQPSAEKLKDGKRKMPMKKKTKQEVTKEREDECFSCGDGGQIVSCKKPGCPKVYHADCLNLAKRPAGKWSAETVT</sequence>
<evidence type="ECO:0000256" key="14">
    <source>
        <dbReference type="ARBA" id="ARBA00022853"/>
    </source>
</evidence>
<feature type="region of interest" description="Disordered" evidence="22">
    <location>
        <begin position="192"/>
        <end position="286"/>
    </location>
</feature>
<dbReference type="Pfam" id="PF22908">
    <property type="entry name" value="PHD_NSD"/>
    <property type="match status" value="1"/>
</dbReference>
<keyword evidence="7 28" id="KW-0489">Methyltransferase</keyword>
<dbReference type="SUPFAM" id="SSF57903">
    <property type="entry name" value="FYVE/PHD zinc finger"/>
    <property type="match status" value="3"/>
</dbReference>
<keyword evidence="9" id="KW-0949">S-adenosyl-L-methionine</keyword>
<feature type="region of interest" description="Disordered" evidence="22">
    <location>
        <begin position="1"/>
        <end position="21"/>
    </location>
</feature>
<feature type="compositionally biased region" description="Low complexity" evidence="22">
    <location>
        <begin position="274"/>
        <end position="286"/>
    </location>
</feature>
<evidence type="ECO:0000313" key="29">
    <source>
        <dbReference type="Proteomes" id="UP000314294"/>
    </source>
</evidence>
<comment type="caution">
    <text evidence="28">The sequence shown here is derived from an EMBL/GenBank/DDBJ whole genome shotgun (WGS) entry which is preliminary data.</text>
</comment>
<organism evidence="28 29">
    <name type="scientific">Liparis tanakae</name>
    <name type="common">Tanaka's snailfish</name>
    <dbReference type="NCBI Taxonomy" id="230148"/>
    <lineage>
        <taxon>Eukaryota</taxon>
        <taxon>Metazoa</taxon>
        <taxon>Chordata</taxon>
        <taxon>Craniata</taxon>
        <taxon>Vertebrata</taxon>
        <taxon>Euteleostomi</taxon>
        <taxon>Actinopterygii</taxon>
        <taxon>Neopterygii</taxon>
        <taxon>Teleostei</taxon>
        <taxon>Neoteleostei</taxon>
        <taxon>Acanthomorphata</taxon>
        <taxon>Eupercaria</taxon>
        <taxon>Perciformes</taxon>
        <taxon>Cottioidei</taxon>
        <taxon>Cottales</taxon>
        <taxon>Liparidae</taxon>
        <taxon>Liparis</taxon>
    </lineage>
</organism>
<dbReference type="SMART" id="SM00508">
    <property type="entry name" value="PostSET"/>
    <property type="match status" value="1"/>
</dbReference>
<dbReference type="GO" id="GO:0003712">
    <property type="term" value="F:transcription coregulator activity"/>
    <property type="evidence" value="ECO:0007669"/>
    <property type="project" value="UniProtKB-ARBA"/>
</dbReference>
<dbReference type="InterPro" id="IPR055197">
    <property type="entry name" value="PHDvar_NSD"/>
</dbReference>
<feature type="region of interest" description="Disordered" evidence="22">
    <location>
        <begin position="363"/>
        <end position="402"/>
    </location>
</feature>
<feature type="region of interest" description="Disordered" evidence="22">
    <location>
        <begin position="584"/>
        <end position="652"/>
    </location>
</feature>
<dbReference type="FunFam" id="3.30.40.10:FF:000093">
    <property type="entry name" value="Histone-lysine N-methyltransferase"/>
    <property type="match status" value="1"/>
</dbReference>
<evidence type="ECO:0000256" key="13">
    <source>
        <dbReference type="ARBA" id="ARBA00022833"/>
    </source>
</evidence>
<evidence type="ECO:0000256" key="10">
    <source>
        <dbReference type="ARBA" id="ARBA00022723"/>
    </source>
</evidence>
<evidence type="ECO:0000259" key="27">
    <source>
        <dbReference type="PROSITE" id="PS51215"/>
    </source>
</evidence>
<dbReference type="InterPro" id="IPR019786">
    <property type="entry name" value="Zinc_finger_PHD-type_CS"/>
</dbReference>
<keyword evidence="5" id="KW-0678">Repressor</keyword>
<feature type="domain" description="AWS" evidence="27">
    <location>
        <begin position="1049"/>
        <end position="1099"/>
    </location>
</feature>
<dbReference type="InterPro" id="IPR013083">
    <property type="entry name" value="Znf_RING/FYVE/PHD"/>
</dbReference>
<dbReference type="FunFam" id="2.170.270.10:FF:000002">
    <property type="entry name" value="Histone-lysine N-methyltransferase"/>
    <property type="match status" value="1"/>
</dbReference>
<dbReference type="InterPro" id="IPR000313">
    <property type="entry name" value="PWWP_dom"/>
</dbReference>
<evidence type="ECO:0000256" key="18">
    <source>
        <dbReference type="ARBA" id="ARBA00066810"/>
    </source>
</evidence>
<evidence type="ECO:0000256" key="17">
    <source>
        <dbReference type="ARBA" id="ARBA00050654"/>
    </source>
</evidence>
<feature type="compositionally biased region" description="Polar residues" evidence="22">
    <location>
        <begin position="263"/>
        <end position="273"/>
    </location>
</feature>
<comment type="catalytic activity">
    <reaction evidence="17">
        <text>L-lysyl(36)-[histone H3] + 2 S-adenosyl-L-methionine = N(6),N(6)-dimethyl-L-lysyl(36)-[histone H3] + 2 S-adenosyl-L-homocysteine + 2 H(+)</text>
        <dbReference type="Rhea" id="RHEA:60308"/>
        <dbReference type="Rhea" id="RHEA-COMP:9785"/>
        <dbReference type="Rhea" id="RHEA-COMP:9787"/>
        <dbReference type="ChEBI" id="CHEBI:15378"/>
        <dbReference type="ChEBI" id="CHEBI:29969"/>
        <dbReference type="ChEBI" id="CHEBI:57856"/>
        <dbReference type="ChEBI" id="CHEBI:59789"/>
        <dbReference type="ChEBI" id="CHEBI:61976"/>
        <dbReference type="EC" id="2.1.1.357"/>
    </reaction>
</comment>
<dbReference type="InterPro" id="IPR001965">
    <property type="entry name" value="Znf_PHD"/>
</dbReference>
<dbReference type="InterPro" id="IPR001214">
    <property type="entry name" value="SET_dom"/>
</dbReference>
<reference evidence="28 29" key="1">
    <citation type="submission" date="2019-03" db="EMBL/GenBank/DDBJ databases">
        <title>First draft genome of Liparis tanakae, snailfish: a comprehensive survey of snailfish specific genes.</title>
        <authorList>
            <person name="Kim W."/>
            <person name="Song I."/>
            <person name="Jeong J.-H."/>
            <person name="Kim D."/>
            <person name="Kim S."/>
            <person name="Ryu S."/>
            <person name="Song J.Y."/>
            <person name="Lee S.K."/>
        </authorList>
    </citation>
    <scope>NUCLEOTIDE SEQUENCE [LARGE SCALE GENOMIC DNA]</scope>
    <source>
        <tissue evidence="28">Muscle</tissue>
    </source>
</reference>
<dbReference type="SMART" id="SM00249">
    <property type="entry name" value="PHD"/>
    <property type="match status" value="4"/>
</dbReference>
<evidence type="ECO:0000256" key="11">
    <source>
        <dbReference type="ARBA" id="ARBA00022737"/>
    </source>
</evidence>
<proteinExistence type="predicted"/>
<evidence type="ECO:0000256" key="2">
    <source>
        <dbReference type="ARBA" id="ARBA00004286"/>
    </source>
</evidence>
<evidence type="ECO:0000256" key="19">
    <source>
        <dbReference type="ARBA" id="ARBA00080495"/>
    </source>
</evidence>
<dbReference type="Gene3D" id="2.30.30.140">
    <property type="match status" value="1"/>
</dbReference>
<keyword evidence="15" id="KW-0010">Activator</keyword>
<dbReference type="OrthoDB" id="422362at2759"/>
<dbReference type="SUPFAM" id="SSF82199">
    <property type="entry name" value="SET domain"/>
    <property type="match status" value="1"/>
</dbReference>
<accession>A0A4Z2H9S2</accession>
<dbReference type="PANTHER" id="PTHR22884">
    <property type="entry name" value="SET DOMAIN PROTEINS"/>
    <property type="match status" value="1"/>
</dbReference>
<dbReference type="PROSITE" id="PS51215">
    <property type="entry name" value="AWS"/>
    <property type="match status" value="1"/>
</dbReference>
<name>A0A4Z2H9S2_9TELE</name>
<dbReference type="SMART" id="SM00293">
    <property type="entry name" value="PWWP"/>
    <property type="match status" value="1"/>
</dbReference>
<evidence type="ECO:0000256" key="7">
    <source>
        <dbReference type="ARBA" id="ARBA00022603"/>
    </source>
</evidence>
<feature type="compositionally biased region" description="Polar residues" evidence="22">
    <location>
        <begin position="216"/>
        <end position="230"/>
    </location>
</feature>
<dbReference type="PROSITE" id="PS01359">
    <property type="entry name" value="ZF_PHD_1"/>
    <property type="match status" value="1"/>
</dbReference>
<dbReference type="Gene3D" id="3.30.40.10">
    <property type="entry name" value="Zinc/RING finger domain, C3HC4 (zinc finger)"/>
    <property type="match status" value="4"/>
</dbReference>
<dbReference type="FunFam" id="3.30.40.10:FF:000153">
    <property type="entry name" value="Histone-lysine N-methyltransferase NSD2"/>
    <property type="match status" value="1"/>
</dbReference>
<evidence type="ECO:0000313" key="28">
    <source>
        <dbReference type="EMBL" id="TNN62260.1"/>
    </source>
</evidence>
<dbReference type="Pfam" id="PF00856">
    <property type="entry name" value="SET"/>
    <property type="match status" value="1"/>
</dbReference>
<evidence type="ECO:0000256" key="12">
    <source>
        <dbReference type="ARBA" id="ARBA00022771"/>
    </source>
</evidence>
<feature type="domain" description="SET" evidence="24">
    <location>
        <begin position="1101"/>
        <end position="1220"/>
    </location>
</feature>
<dbReference type="Pfam" id="PF23004">
    <property type="entry name" value="PHDvar_NSD"/>
    <property type="match status" value="1"/>
</dbReference>
<keyword evidence="14" id="KW-0156">Chromatin regulator</keyword>
<evidence type="ECO:0000256" key="3">
    <source>
        <dbReference type="ARBA" id="ARBA00018028"/>
    </source>
</evidence>
<dbReference type="SUPFAM" id="SSF63748">
    <property type="entry name" value="Tudor/PWWP/MBT"/>
    <property type="match status" value="1"/>
</dbReference>
<dbReference type="SMART" id="SM00570">
    <property type="entry name" value="AWS"/>
    <property type="match status" value="1"/>
</dbReference>
<dbReference type="InterPro" id="IPR006560">
    <property type="entry name" value="AWS_dom"/>
</dbReference>
<evidence type="ECO:0000256" key="16">
    <source>
        <dbReference type="ARBA" id="ARBA00023242"/>
    </source>
</evidence>
<evidence type="ECO:0000256" key="21">
    <source>
        <dbReference type="PROSITE-ProRule" id="PRU00146"/>
    </source>
</evidence>
<dbReference type="PROSITE" id="PS50016">
    <property type="entry name" value="ZF_PHD_2"/>
    <property type="match status" value="2"/>
</dbReference>
<dbReference type="GO" id="GO:0016922">
    <property type="term" value="F:nuclear receptor binding"/>
    <property type="evidence" value="ECO:0007669"/>
    <property type="project" value="UniProtKB-ARBA"/>
</dbReference>
<dbReference type="Proteomes" id="UP000314294">
    <property type="component" value="Unassembled WGS sequence"/>
</dbReference>
<keyword evidence="6" id="KW-0597">Phosphoprotein</keyword>
<evidence type="ECO:0000256" key="15">
    <source>
        <dbReference type="ARBA" id="ARBA00023159"/>
    </source>
</evidence>
<keyword evidence="4" id="KW-0158">Chromosome</keyword>
<evidence type="ECO:0000256" key="4">
    <source>
        <dbReference type="ARBA" id="ARBA00022454"/>
    </source>
</evidence>
<dbReference type="Pfam" id="PF17907">
    <property type="entry name" value="AWS"/>
    <property type="match status" value="1"/>
</dbReference>
<dbReference type="PROSITE" id="PS50812">
    <property type="entry name" value="PWWP"/>
    <property type="match status" value="1"/>
</dbReference>
<evidence type="ECO:0000259" key="26">
    <source>
        <dbReference type="PROSITE" id="PS50868"/>
    </source>
</evidence>
<dbReference type="EMBL" id="SRLO01000298">
    <property type="protein sequence ID" value="TNN62260.1"/>
    <property type="molecule type" value="Genomic_DNA"/>
</dbReference>
<dbReference type="EC" id="2.1.1.357" evidence="18"/>
<evidence type="ECO:0000256" key="22">
    <source>
        <dbReference type="SAM" id="MobiDB-lite"/>
    </source>
</evidence>
<dbReference type="InterPro" id="IPR019787">
    <property type="entry name" value="Znf_PHD-finger"/>
</dbReference>
<keyword evidence="8 28" id="KW-0808">Transferase</keyword>
<keyword evidence="29" id="KW-1185">Reference proteome</keyword>
<evidence type="ECO:0000259" key="23">
    <source>
        <dbReference type="PROSITE" id="PS50016"/>
    </source>
</evidence>
<feature type="region of interest" description="Disordered" evidence="22">
    <location>
        <begin position="1249"/>
        <end position="1271"/>
    </location>
</feature>
<dbReference type="InterPro" id="IPR050777">
    <property type="entry name" value="SET2_Histone-Lys_MeTrsfase"/>
</dbReference>
<dbReference type="PROSITE" id="PS50868">
    <property type="entry name" value="POST_SET"/>
    <property type="match status" value="1"/>
</dbReference>
<feature type="domain" description="PHD-type" evidence="23">
    <location>
        <begin position="866"/>
        <end position="910"/>
    </location>
</feature>
<comment type="subcellular location">
    <subcellularLocation>
        <location evidence="2">Chromosome</location>
    </subcellularLocation>
    <subcellularLocation>
        <location evidence="1">Nucleus</location>
    </subcellularLocation>
</comment>
<dbReference type="InterPro" id="IPR055198">
    <property type="entry name" value="NSD_PHD"/>
</dbReference>
<feature type="compositionally biased region" description="Basic residues" evidence="22">
    <location>
        <begin position="1257"/>
        <end position="1268"/>
    </location>
</feature>
<dbReference type="FunFam" id="3.30.40.10:FF:000201">
    <property type="entry name" value="Histone-lysine N-methyltransferase"/>
    <property type="match status" value="1"/>
</dbReference>
<dbReference type="GO" id="GO:0008270">
    <property type="term" value="F:zinc ion binding"/>
    <property type="evidence" value="ECO:0007669"/>
    <property type="project" value="UniProtKB-KW"/>
</dbReference>
<dbReference type="GO" id="GO:0032259">
    <property type="term" value="P:methylation"/>
    <property type="evidence" value="ECO:0007669"/>
    <property type="project" value="UniProtKB-KW"/>
</dbReference>
<evidence type="ECO:0000256" key="20">
    <source>
        <dbReference type="ARBA" id="ARBA00081785"/>
    </source>
</evidence>
<dbReference type="InterPro" id="IPR059153">
    <property type="entry name" value="NSD_PHD-1st"/>
</dbReference>
<keyword evidence="11" id="KW-0677">Repeat</keyword>
<keyword evidence="12 21" id="KW-0863">Zinc-finger</keyword>
<keyword evidence="16" id="KW-0539">Nucleus</keyword>
<dbReference type="GO" id="GO:0005694">
    <property type="term" value="C:chromosome"/>
    <property type="evidence" value="ECO:0007669"/>
    <property type="project" value="UniProtKB-SubCell"/>
</dbReference>
<protein>
    <recommendedName>
        <fullName evidence="3">Histone-lysine N-methyltransferase, H3 lysine-36 specific</fullName>
        <ecNumber evidence="18">2.1.1.357</ecNumber>
    </recommendedName>
    <alternativeName>
        <fullName evidence="19">H3-K36-HMTase</fullName>
    </alternativeName>
    <alternativeName>
        <fullName evidence="20">Nuclear receptor-binding SET domain-containing protein 1</fullName>
    </alternativeName>
</protein>
<dbReference type="GO" id="GO:0005654">
    <property type="term" value="C:nucleoplasm"/>
    <property type="evidence" value="ECO:0007669"/>
    <property type="project" value="UniProtKB-ARBA"/>
</dbReference>
<dbReference type="InterPro" id="IPR046341">
    <property type="entry name" value="SET_dom_sf"/>
</dbReference>
<dbReference type="Pfam" id="PF00855">
    <property type="entry name" value="PWWP"/>
    <property type="match status" value="1"/>
</dbReference>
<evidence type="ECO:0000259" key="25">
    <source>
        <dbReference type="PROSITE" id="PS50812"/>
    </source>
</evidence>
<feature type="compositionally biased region" description="Low complexity" evidence="22">
    <location>
        <begin position="613"/>
        <end position="623"/>
    </location>
</feature>
<dbReference type="Pfam" id="PF23011">
    <property type="entry name" value="PHD-1st_NSD"/>
    <property type="match status" value="1"/>
</dbReference>
<evidence type="ECO:0000256" key="1">
    <source>
        <dbReference type="ARBA" id="ARBA00004123"/>
    </source>
</evidence>
<feature type="domain" description="PHD-type" evidence="23">
    <location>
        <begin position="702"/>
        <end position="748"/>
    </location>
</feature>
<dbReference type="Gene3D" id="2.170.270.10">
    <property type="entry name" value="SET domain"/>
    <property type="match status" value="1"/>
</dbReference>
<dbReference type="InterPro" id="IPR011011">
    <property type="entry name" value="Znf_FYVE_PHD"/>
</dbReference>
<feature type="compositionally biased region" description="Basic and acidic residues" evidence="22">
    <location>
        <begin position="369"/>
        <end position="384"/>
    </location>
</feature>
<evidence type="ECO:0000256" key="5">
    <source>
        <dbReference type="ARBA" id="ARBA00022491"/>
    </source>
</evidence>
<gene>
    <name evidence="28" type="primary">Nsd1_2</name>
    <name evidence="28" type="ORF">EYF80_027524</name>
</gene>
<feature type="region of interest" description="Disordered" evidence="22">
    <location>
        <begin position="114"/>
        <end position="141"/>
    </location>
</feature>